<feature type="compositionally biased region" description="Polar residues" evidence="1">
    <location>
        <begin position="1"/>
        <end position="12"/>
    </location>
</feature>
<keyword evidence="3" id="KW-1185">Reference proteome</keyword>
<proteinExistence type="predicted"/>
<organism evidence="2 3">
    <name type="scientific">Euphydryas editha</name>
    <name type="common">Edith's checkerspot</name>
    <dbReference type="NCBI Taxonomy" id="104508"/>
    <lineage>
        <taxon>Eukaryota</taxon>
        <taxon>Metazoa</taxon>
        <taxon>Ecdysozoa</taxon>
        <taxon>Arthropoda</taxon>
        <taxon>Hexapoda</taxon>
        <taxon>Insecta</taxon>
        <taxon>Pterygota</taxon>
        <taxon>Neoptera</taxon>
        <taxon>Endopterygota</taxon>
        <taxon>Lepidoptera</taxon>
        <taxon>Glossata</taxon>
        <taxon>Ditrysia</taxon>
        <taxon>Papilionoidea</taxon>
        <taxon>Nymphalidae</taxon>
        <taxon>Nymphalinae</taxon>
        <taxon>Euphydryas</taxon>
    </lineage>
</organism>
<dbReference type="PANTHER" id="PTHR34756:SF1">
    <property type="entry name" value="CELL DIVISION CYCLE-ASSOCIATED PROTEIN 3"/>
    <property type="match status" value="1"/>
</dbReference>
<dbReference type="InterPro" id="IPR038832">
    <property type="entry name" value="CDCA3"/>
</dbReference>
<dbReference type="AlphaFoldDB" id="A0AAU9UTB9"/>
<protein>
    <submittedName>
        <fullName evidence="2">Uncharacterized protein</fullName>
    </submittedName>
</protein>
<gene>
    <name evidence="2" type="ORF">EEDITHA_LOCUS17237</name>
</gene>
<feature type="compositionally biased region" description="Basic residues" evidence="1">
    <location>
        <begin position="372"/>
        <end position="381"/>
    </location>
</feature>
<dbReference type="Proteomes" id="UP001153954">
    <property type="component" value="Unassembled WGS sequence"/>
</dbReference>
<feature type="compositionally biased region" description="Basic and acidic residues" evidence="1">
    <location>
        <begin position="414"/>
        <end position="425"/>
    </location>
</feature>
<evidence type="ECO:0000256" key="1">
    <source>
        <dbReference type="SAM" id="MobiDB-lite"/>
    </source>
</evidence>
<accession>A0AAU9UTB9</accession>
<feature type="region of interest" description="Disordered" evidence="1">
    <location>
        <begin position="306"/>
        <end position="357"/>
    </location>
</feature>
<feature type="region of interest" description="Disordered" evidence="1">
    <location>
        <begin position="372"/>
        <end position="425"/>
    </location>
</feature>
<reference evidence="2" key="1">
    <citation type="submission" date="2022-03" db="EMBL/GenBank/DDBJ databases">
        <authorList>
            <person name="Tunstrom K."/>
        </authorList>
    </citation>
    <scope>NUCLEOTIDE SEQUENCE</scope>
</reference>
<evidence type="ECO:0000313" key="3">
    <source>
        <dbReference type="Proteomes" id="UP001153954"/>
    </source>
</evidence>
<sequence>MGSNISKSNTETDALAQKNDLDKDICINPDPRSPTPEITRTPLQNKNGAKHNITKNVDLRKTFENGKTEEKLINNNPILSAVIKNHLQSYDPRSPTQDFERTPIVLSSKIDDEVGEKLNRAQVENFGTPRLNNEAMVNSDLYSSFDVNEMKPVLPVPKNLCEGFNNMTLNDTLNENEEPLGSSTASNEVIESNISHECTKSVQILETNFDYVEIENEKFEDSKEDMNDEDNDILECDIKNIPLYKILQEDPRSPSIGIERTPIVVSKIEDVSEENVEEMSDDSLMKALQTTKSEVHQSDVQDEILIYEDESDPVITPKKSKSSSNNGSRTPLSCMKNKTDSAHGRSKSTNTLYDSKDQKVIKLQKRISHIPRLKSLTKQHRFSSGSSHSLKSNTTKTAAVSGDCENTPPHSHRDRWDNKDNSIVL</sequence>
<feature type="compositionally biased region" description="Polar residues" evidence="1">
    <location>
        <begin position="382"/>
        <end position="398"/>
    </location>
</feature>
<dbReference type="EMBL" id="CAKOGL010000025">
    <property type="protein sequence ID" value="CAH2102640.1"/>
    <property type="molecule type" value="Genomic_DNA"/>
</dbReference>
<feature type="region of interest" description="Disordered" evidence="1">
    <location>
        <begin position="1"/>
        <end position="49"/>
    </location>
</feature>
<evidence type="ECO:0000313" key="2">
    <source>
        <dbReference type="EMBL" id="CAH2102640.1"/>
    </source>
</evidence>
<comment type="caution">
    <text evidence="2">The sequence shown here is derived from an EMBL/GenBank/DDBJ whole genome shotgun (WGS) entry which is preliminary data.</text>
</comment>
<feature type="compositionally biased region" description="Polar residues" evidence="1">
    <location>
        <begin position="36"/>
        <end position="47"/>
    </location>
</feature>
<dbReference type="PANTHER" id="PTHR34756">
    <property type="entry name" value="CELL DIVISION CYCLE-ASSOCIATED PROTEIN 3"/>
    <property type="match status" value="1"/>
</dbReference>
<name>A0AAU9UTB9_EUPED</name>